<name>A0ABP9LVU4_9FLAO</name>
<dbReference type="Proteomes" id="UP001500353">
    <property type="component" value="Unassembled WGS sequence"/>
</dbReference>
<dbReference type="SUPFAM" id="SSF52096">
    <property type="entry name" value="ClpP/crotonase"/>
    <property type="match status" value="1"/>
</dbReference>
<accession>A0ABP9LVU4</accession>
<reference evidence="2" key="1">
    <citation type="journal article" date="2019" name="Int. J. Syst. Evol. Microbiol.">
        <title>The Global Catalogue of Microorganisms (GCM) 10K type strain sequencing project: providing services to taxonomists for standard genome sequencing and annotation.</title>
        <authorList>
            <consortium name="The Broad Institute Genomics Platform"/>
            <consortium name="The Broad Institute Genome Sequencing Center for Infectious Disease"/>
            <person name="Wu L."/>
            <person name="Ma J."/>
        </authorList>
    </citation>
    <scope>NUCLEOTIDE SEQUENCE [LARGE SCALE GENOMIC DNA]</scope>
    <source>
        <strain evidence="2">JCM 18019</strain>
    </source>
</reference>
<gene>
    <name evidence="1" type="ORF">GCM10023210_03990</name>
</gene>
<keyword evidence="2" id="KW-1185">Reference proteome</keyword>
<evidence type="ECO:0000313" key="1">
    <source>
        <dbReference type="EMBL" id="GAA5084303.1"/>
    </source>
</evidence>
<dbReference type="Gene3D" id="3.90.226.10">
    <property type="entry name" value="2-enoyl-CoA Hydratase, Chain A, domain 1"/>
    <property type="match status" value="1"/>
</dbReference>
<proteinExistence type="predicted"/>
<dbReference type="RefSeq" id="WP_345199974.1">
    <property type="nucleotide sequence ID" value="NZ_BAABHX010000001.1"/>
</dbReference>
<dbReference type="Pfam" id="PF01972">
    <property type="entry name" value="SDH_protease"/>
    <property type="match status" value="1"/>
</dbReference>
<sequence length="287" mass="32908">MIRIFDQTIKNILNEKIRILENEFNADVAFFYGEIHPGLEKVFRDFIEELKNDTTYDRNRLVMILNTPGGSAEIAEKLATIMRHNYQEIYFIVPDAAMSAGTILCMSGDKIYMDYSSSLGPIDPQVYNGKNWVPALGYLDKVESLLTKSLTGNLSDAEYVFLRSVDLAELRSYEMARDLTIALLKDWLVNYKFKDWNNHSSTGLAVTLTEKQDRAKDIASKLSNNSIWHSHGRSIGISTLKDMLKLKIEDFSSNPDLRNKIREYNDLICEHIIRIGATAFLHSRVYF</sequence>
<evidence type="ECO:0008006" key="3">
    <source>
        <dbReference type="Google" id="ProtNLM"/>
    </source>
</evidence>
<dbReference type="PANTHER" id="PTHR35984:SF1">
    <property type="entry name" value="PERIPLASMIC SERINE PROTEASE"/>
    <property type="match status" value="1"/>
</dbReference>
<dbReference type="EMBL" id="BAABHX010000001">
    <property type="protein sequence ID" value="GAA5084303.1"/>
    <property type="molecule type" value="Genomic_DNA"/>
</dbReference>
<comment type="caution">
    <text evidence="1">The sequence shown here is derived from an EMBL/GenBank/DDBJ whole genome shotgun (WGS) entry which is preliminary data.</text>
</comment>
<dbReference type="InterPro" id="IPR029045">
    <property type="entry name" value="ClpP/crotonase-like_dom_sf"/>
</dbReference>
<protein>
    <recommendedName>
        <fullName evidence="3">Serine dehydrogenasease</fullName>
    </recommendedName>
</protein>
<evidence type="ECO:0000313" key="2">
    <source>
        <dbReference type="Proteomes" id="UP001500353"/>
    </source>
</evidence>
<dbReference type="PANTHER" id="PTHR35984">
    <property type="entry name" value="PERIPLASMIC SERINE PROTEASE"/>
    <property type="match status" value="1"/>
</dbReference>
<organism evidence="1 2">
    <name type="scientific">Chryseobacterium ginsengisoli</name>
    <dbReference type="NCBI Taxonomy" id="363853"/>
    <lineage>
        <taxon>Bacteria</taxon>
        <taxon>Pseudomonadati</taxon>
        <taxon>Bacteroidota</taxon>
        <taxon>Flavobacteriia</taxon>
        <taxon>Flavobacteriales</taxon>
        <taxon>Weeksellaceae</taxon>
        <taxon>Chryseobacterium group</taxon>
        <taxon>Chryseobacterium</taxon>
    </lineage>
</organism>
<dbReference type="InterPro" id="IPR002825">
    <property type="entry name" value="Pept_S49_ser-pept_pro"/>
</dbReference>